<gene>
    <name evidence="1" type="ORF">TR69_WS6001001476</name>
</gene>
<name>A0A136LW31_9BACT</name>
<evidence type="ECO:0000313" key="2">
    <source>
        <dbReference type="Proteomes" id="UP000070457"/>
    </source>
</evidence>
<reference evidence="1 2" key="1">
    <citation type="submission" date="2015-02" db="EMBL/GenBank/DDBJ databases">
        <title>Improved understanding of the partial-nitritation anammox process through 23 genomes representing the majority of the microbial community.</title>
        <authorList>
            <person name="Speth D.R."/>
            <person name="In T Zandt M."/>
            <person name="Guerrero Cruz S."/>
            <person name="Jetten M.S."/>
            <person name="Dutilh B.E."/>
        </authorList>
    </citation>
    <scope>NUCLEOTIDE SEQUENCE [LARGE SCALE GENOMIC DNA]</scope>
    <source>
        <strain evidence="1">OLB20</strain>
    </source>
</reference>
<dbReference type="STRING" id="1617426.TR69_WS6001001476"/>
<organism evidence="1 2">
    <name type="scientific">candidate division WS6 bacterium OLB20</name>
    <dbReference type="NCBI Taxonomy" id="1617426"/>
    <lineage>
        <taxon>Bacteria</taxon>
        <taxon>Candidatus Dojkabacteria</taxon>
    </lineage>
</organism>
<dbReference type="Proteomes" id="UP000070457">
    <property type="component" value="Unassembled WGS sequence"/>
</dbReference>
<accession>A0A136LW31</accession>
<dbReference type="EMBL" id="JYNZ01000006">
    <property type="protein sequence ID" value="KXK25870.1"/>
    <property type="molecule type" value="Genomic_DNA"/>
</dbReference>
<proteinExistence type="predicted"/>
<sequence length="148" mass="16711">MNRRTLIVLTVATVLFVFALSLYNAMQPGNSTSREPLSYPEVRALSEDTSNVDIRSLNEDGDGVRLEPDLDDDAYIVCAEHTCIGSVEVLQDGQWLRLEGKEINITAADNEAFVIPDMESIPRPFRIYIQVYDERAKVISGFYSQEYN</sequence>
<protein>
    <submittedName>
        <fullName evidence="1">Uncharacterized protein</fullName>
    </submittedName>
</protein>
<comment type="caution">
    <text evidence="1">The sequence shown here is derived from an EMBL/GenBank/DDBJ whole genome shotgun (WGS) entry which is preliminary data.</text>
</comment>
<dbReference type="AlphaFoldDB" id="A0A136LW31"/>
<evidence type="ECO:0000313" key="1">
    <source>
        <dbReference type="EMBL" id="KXK25870.1"/>
    </source>
</evidence>